<keyword evidence="4" id="KW-0560">Oxidoreductase</keyword>
<dbReference type="RefSeq" id="XP_033659436.1">
    <property type="nucleotide sequence ID" value="XM_033819238.1"/>
</dbReference>
<sequence>MAVAHPDHDQVLIIGAGIGGLALAQGLKKLGIGFSIAEKDVSARSRSQGFRFRLQAMGWRGLSTCLTPSQLKIVEELFPESSTSGYKINAITGALQDAVFPLARSGGDESAYTVDRALLKEFLADGLSDNIFYGKTFRRYSVTSSGVQAFFEDGTSMAGILLVGADGVHSKVAQQTIPSRRLLDNDGRFITGRTMLTNDLRRRSPVMVDRSCLFTDPHSQSQQTPLILVTDPVRFSQSAQSFTDAGPLQDYIYWVLVSRSETFGETAEAWDRLSSAEAADLSLKITSHWDSGVTSVLELQERGSTRALKVTSDAPDIFEWQTSGRVTLLGDAVHAVTPARGLGSNLAIRDAAAMVDIIAAGGINCSAVATYEHNMRDTAASAILHGLRECELTLKHLSLEECHCVE</sequence>
<evidence type="ECO:0000313" key="8">
    <source>
        <dbReference type="Proteomes" id="UP000799537"/>
    </source>
</evidence>
<dbReference type="PANTHER" id="PTHR47178:SF5">
    <property type="entry name" value="FAD-BINDING DOMAIN-CONTAINING PROTEIN"/>
    <property type="match status" value="1"/>
</dbReference>
<keyword evidence="8" id="KW-1185">Reference proteome</keyword>
<reference evidence="7" key="1">
    <citation type="journal article" date="2020" name="Stud. Mycol.">
        <title>101 Dothideomycetes genomes: a test case for predicting lifestyles and emergence of pathogens.</title>
        <authorList>
            <person name="Haridas S."/>
            <person name="Albert R."/>
            <person name="Binder M."/>
            <person name="Bloem J."/>
            <person name="Labutti K."/>
            <person name="Salamov A."/>
            <person name="Andreopoulos B."/>
            <person name="Baker S."/>
            <person name="Barry K."/>
            <person name="Bills G."/>
            <person name="Bluhm B."/>
            <person name="Cannon C."/>
            <person name="Castanera R."/>
            <person name="Culley D."/>
            <person name="Daum C."/>
            <person name="Ezra D."/>
            <person name="Gonzalez J."/>
            <person name="Henrissat B."/>
            <person name="Kuo A."/>
            <person name="Liang C."/>
            <person name="Lipzen A."/>
            <person name="Lutzoni F."/>
            <person name="Magnuson J."/>
            <person name="Mondo S."/>
            <person name="Nolan M."/>
            <person name="Ohm R."/>
            <person name="Pangilinan J."/>
            <person name="Park H.-J."/>
            <person name="Ramirez L."/>
            <person name="Alfaro M."/>
            <person name="Sun H."/>
            <person name="Tritt A."/>
            <person name="Yoshinaga Y."/>
            <person name="Zwiers L.-H."/>
            <person name="Turgeon B."/>
            <person name="Goodwin S."/>
            <person name="Spatafora J."/>
            <person name="Crous P."/>
            <person name="Grigoriev I."/>
        </authorList>
    </citation>
    <scope>NUCLEOTIDE SEQUENCE</scope>
    <source>
        <strain evidence="7">ATCC 36951</strain>
    </source>
</reference>
<evidence type="ECO:0000313" key="7">
    <source>
        <dbReference type="EMBL" id="KAF2158547.1"/>
    </source>
</evidence>
<keyword evidence="2" id="KW-0285">Flavoprotein</keyword>
<protein>
    <recommendedName>
        <fullName evidence="6">FAD-binding domain-containing protein</fullName>
    </recommendedName>
</protein>
<evidence type="ECO:0000256" key="1">
    <source>
        <dbReference type="ARBA" id="ARBA00001974"/>
    </source>
</evidence>
<dbReference type="Pfam" id="PF01494">
    <property type="entry name" value="FAD_binding_3"/>
    <property type="match status" value="1"/>
</dbReference>
<dbReference type="PRINTS" id="PR00420">
    <property type="entry name" value="RNGMNOXGNASE"/>
</dbReference>
<name>A0A6A6BUS7_ZASCE</name>
<evidence type="ECO:0000256" key="2">
    <source>
        <dbReference type="ARBA" id="ARBA00022630"/>
    </source>
</evidence>
<dbReference type="GO" id="GO:0071949">
    <property type="term" value="F:FAD binding"/>
    <property type="evidence" value="ECO:0007669"/>
    <property type="project" value="InterPro"/>
</dbReference>
<dbReference type="GeneID" id="54572510"/>
<keyword evidence="3" id="KW-0274">FAD</keyword>
<proteinExistence type="predicted"/>
<feature type="domain" description="FAD-binding" evidence="6">
    <location>
        <begin position="160"/>
        <end position="376"/>
    </location>
</feature>
<dbReference type="AlphaFoldDB" id="A0A6A6BUS7"/>
<dbReference type="InterPro" id="IPR002938">
    <property type="entry name" value="FAD-bd"/>
</dbReference>
<dbReference type="EMBL" id="ML993657">
    <property type="protein sequence ID" value="KAF2158547.1"/>
    <property type="molecule type" value="Genomic_DNA"/>
</dbReference>
<accession>A0A6A6BUS7</accession>
<organism evidence="7 8">
    <name type="scientific">Zasmidium cellare ATCC 36951</name>
    <dbReference type="NCBI Taxonomy" id="1080233"/>
    <lineage>
        <taxon>Eukaryota</taxon>
        <taxon>Fungi</taxon>
        <taxon>Dikarya</taxon>
        <taxon>Ascomycota</taxon>
        <taxon>Pezizomycotina</taxon>
        <taxon>Dothideomycetes</taxon>
        <taxon>Dothideomycetidae</taxon>
        <taxon>Mycosphaerellales</taxon>
        <taxon>Mycosphaerellaceae</taxon>
        <taxon>Zasmidium</taxon>
    </lineage>
</organism>
<dbReference type="Gene3D" id="3.50.50.60">
    <property type="entry name" value="FAD/NAD(P)-binding domain"/>
    <property type="match status" value="1"/>
</dbReference>
<dbReference type="SUPFAM" id="SSF51905">
    <property type="entry name" value="FAD/NAD(P)-binding domain"/>
    <property type="match status" value="1"/>
</dbReference>
<dbReference type="PANTHER" id="PTHR47178">
    <property type="entry name" value="MONOOXYGENASE, FAD-BINDING"/>
    <property type="match status" value="1"/>
</dbReference>
<evidence type="ECO:0000256" key="3">
    <source>
        <dbReference type="ARBA" id="ARBA00022827"/>
    </source>
</evidence>
<gene>
    <name evidence="7" type="ORF">M409DRAFT_71589</name>
</gene>
<comment type="cofactor">
    <cofactor evidence="1">
        <name>FAD</name>
        <dbReference type="ChEBI" id="CHEBI:57692"/>
    </cofactor>
</comment>
<keyword evidence="5" id="KW-0503">Monooxygenase</keyword>
<dbReference type="OrthoDB" id="47494at2759"/>
<evidence type="ECO:0000256" key="4">
    <source>
        <dbReference type="ARBA" id="ARBA00023002"/>
    </source>
</evidence>
<dbReference type="Proteomes" id="UP000799537">
    <property type="component" value="Unassembled WGS sequence"/>
</dbReference>
<evidence type="ECO:0000256" key="5">
    <source>
        <dbReference type="ARBA" id="ARBA00023033"/>
    </source>
</evidence>
<evidence type="ECO:0000259" key="6">
    <source>
        <dbReference type="Pfam" id="PF01494"/>
    </source>
</evidence>
<dbReference type="InterPro" id="IPR036188">
    <property type="entry name" value="FAD/NAD-bd_sf"/>
</dbReference>
<dbReference type="GO" id="GO:0004497">
    <property type="term" value="F:monooxygenase activity"/>
    <property type="evidence" value="ECO:0007669"/>
    <property type="project" value="UniProtKB-KW"/>
</dbReference>